<sequence length="350" mass="39142">MDGYATKQLQKADADPRPRHPARQLAGLDMGRPKKIELTFGGFSPAHWVKRSSASCCHHLIKTFFSGPDGWRERQLPDGTMIFVSPSGRRYTTKPQGALFFPQLATPTETLTISGTIPGAPQSGDPTRRLAMPTRQRTRAQDRADRINWERGVNKRRWDAAPRHSRCLRNSAGRAALNGGVTSEPAVGQLRFVAVGQDDPLAAPLIDELAVEYAERYGGNRTRVHTWLRSYPSEEFDPPDGGLFIGLLDDEPVTGGAFRRFDDTTAELKRIWTDHRHRRRGHGQNLVRHLEGEIVRRGYSRIYLTTGDRQPEAEALYLSLGYQRLAEPLPAEEVYPIAFVKAVGTAGPDR</sequence>
<evidence type="ECO:0000256" key="1">
    <source>
        <dbReference type="ARBA" id="ARBA00022679"/>
    </source>
</evidence>
<keyword evidence="6" id="KW-1185">Reference proteome</keyword>
<protein>
    <recommendedName>
        <fullName evidence="4">N-acetyltransferase domain-containing protein</fullName>
    </recommendedName>
</protein>
<dbReference type="EMBL" id="AP022570">
    <property type="protein sequence ID" value="BBX50008.1"/>
    <property type="molecule type" value="Genomic_DNA"/>
</dbReference>
<reference evidence="5 6" key="1">
    <citation type="journal article" date="2019" name="Emerg. Microbes Infect.">
        <title>Comprehensive subspecies identification of 175 nontuberculous mycobacteria species based on 7547 genomic profiles.</title>
        <authorList>
            <person name="Matsumoto Y."/>
            <person name="Kinjo T."/>
            <person name="Motooka D."/>
            <person name="Nabeya D."/>
            <person name="Jung N."/>
            <person name="Uechi K."/>
            <person name="Horii T."/>
            <person name="Iida T."/>
            <person name="Fujita J."/>
            <person name="Nakamura S."/>
        </authorList>
    </citation>
    <scope>NUCLEOTIDE SEQUENCE [LARGE SCALE GENOMIC DNA]</scope>
    <source>
        <strain evidence="5 6">JCM 12603</strain>
    </source>
</reference>
<name>A0A6N4V7M5_9MYCO</name>
<evidence type="ECO:0000256" key="3">
    <source>
        <dbReference type="SAM" id="MobiDB-lite"/>
    </source>
</evidence>
<dbReference type="PROSITE" id="PS51186">
    <property type="entry name" value="GNAT"/>
    <property type="match status" value="1"/>
</dbReference>
<feature type="domain" description="N-acetyltransferase" evidence="4">
    <location>
        <begin position="204"/>
        <end position="341"/>
    </location>
</feature>
<dbReference type="InterPro" id="IPR016181">
    <property type="entry name" value="Acyl_CoA_acyltransferase"/>
</dbReference>
<feature type="region of interest" description="Disordered" evidence="3">
    <location>
        <begin position="1"/>
        <end position="30"/>
    </location>
</feature>
<dbReference type="GO" id="GO:0016747">
    <property type="term" value="F:acyltransferase activity, transferring groups other than amino-acyl groups"/>
    <property type="evidence" value="ECO:0007669"/>
    <property type="project" value="InterPro"/>
</dbReference>
<feature type="region of interest" description="Disordered" evidence="3">
    <location>
        <begin position="114"/>
        <end position="143"/>
    </location>
</feature>
<organism evidence="5 6">
    <name type="scientific">Mycolicibacterium poriferae</name>
    <dbReference type="NCBI Taxonomy" id="39694"/>
    <lineage>
        <taxon>Bacteria</taxon>
        <taxon>Bacillati</taxon>
        <taxon>Actinomycetota</taxon>
        <taxon>Actinomycetes</taxon>
        <taxon>Mycobacteriales</taxon>
        <taxon>Mycobacteriaceae</taxon>
        <taxon>Mycolicibacterium</taxon>
    </lineage>
</organism>
<gene>
    <name evidence="5" type="ORF">MPOR_10340</name>
</gene>
<dbReference type="InterPro" id="IPR050832">
    <property type="entry name" value="Bact_Acetyltransf"/>
</dbReference>
<dbReference type="PANTHER" id="PTHR43877:SF2">
    <property type="entry name" value="AMINOALKYLPHOSPHONATE N-ACETYLTRANSFERASE-RELATED"/>
    <property type="match status" value="1"/>
</dbReference>
<evidence type="ECO:0000313" key="6">
    <source>
        <dbReference type="Proteomes" id="UP000466785"/>
    </source>
</evidence>
<dbReference type="Proteomes" id="UP000466785">
    <property type="component" value="Chromosome"/>
</dbReference>
<dbReference type="Gene3D" id="3.40.630.30">
    <property type="match status" value="1"/>
</dbReference>
<accession>A0A6N4V7M5</accession>
<dbReference type="CDD" id="cd04301">
    <property type="entry name" value="NAT_SF"/>
    <property type="match status" value="1"/>
</dbReference>
<dbReference type="KEGG" id="mpof:MPOR_10340"/>
<dbReference type="PANTHER" id="PTHR43877">
    <property type="entry name" value="AMINOALKYLPHOSPHONATE N-ACETYLTRANSFERASE-RELATED-RELATED"/>
    <property type="match status" value="1"/>
</dbReference>
<evidence type="ECO:0000313" key="5">
    <source>
        <dbReference type="EMBL" id="BBX50008.1"/>
    </source>
</evidence>
<proteinExistence type="predicted"/>
<dbReference type="AlphaFoldDB" id="A0A6N4V7M5"/>
<dbReference type="SUPFAM" id="SSF55729">
    <property type="entry name" value="Acyl-CoA N-acyltransferases (Nat)"/>
    <property type="match status" value="1"/>
</dbReference>
<dbReference type="Pfam" id="PF00583">
    <property type="entry name" value="Acetyltransf_1"/>
    <property type="match status" value="1"/>
</dbReference>
<evidence type="ECO:0000256" key="2">
    <source>
        <dbReference type="ARBA" id="ARBA00023315"/>
    </source>
</evidence>
<evidence type="ECO:0000259" key="4">
    <source>
        <dbReference type="PROSITE" id="PS51186"/>
    </source>
</evidence>
<dbReference type="InterPro" id="IPR000182">
    <property type="entry name" value="GNAT_dom"/>
</dbReference>
<keyword evidence="2" id="KW-0012">Acyltransferase</keyword>
<keyword evidence="1" id="KW-0808">Transferase</keyword>